<dbReference type="Pfam" id="PF13511">
    <property type="entry name" value="DUF4124"/>
    <property type="match status" value="1"/>
</dbReference>
<proteinExistence type="predicted"/>
<feature type="domain" description="DUF4124" evidence="2">
    <location>
        <begin position="9"/>
        <end position="52"/>
    </location>
</feature>
<dbReference type="PROSITE" id="PS51354">
    <property type="entry name" value="GLUTAREDOXIN_2"/>
    <property type="match status" value="1"/>
</dbReference>
<dbReference type="CDD" id="cd02976">
    <property type="entry name" value="NrdH"/>
    <property type="match status" value="1"/>
</dbReference>
<dbReference type="EMBL" id="BSST01000001">
    <property type="protein sequence ID" value="GLX78435.1"/>
    <property type="molecule type" value="Genomic_DNA"/>
</dbReference>
<reference evidence="3 4" key="1">
    <citation type="submission" date="2023-03" db="EMBL/GenBank/DDBJ databases">
        <title>Draft genome sequence of Thalassotalea insulae KCTC 62186T.</title>
        <authorList>
            <person name="Sawabe T."/>
        </authorList>
    </citation>
    <scope>NUCLEOTIDE SEQUENCE [LARGE SCALE GENOMIC DNA]</scope>
    <source>
        <strain evidence="3 4">KCTC 62186</strain>
    </source>
</reference>
<evidence type="ECO:0000259" key="2">
    <source>
        <dbReference type="Pfam" id="PF13511"/>
    </source>
</evidence>
<dbReference type="InterPro" id="IPR025392">
    <property type="entry name" value="DUF4124"/>
</dbReference>
<dbReference type="PANTHER" id="PTHR34386">
    <property type="entry name" value="GLUTAREDOXIN"/>
    <property type="match status" value="1"/>
</dbReference>
<dbReference type="SUPFAM" id="SSF52833">
    <property type="entry name" value="Thioredoxin-like"/>
    <property type="match status" value="1"/>
</dbReference>
<name>A0ABQ6GR57_9GAMM</name>
<dbReference type="InterPro" id="IPR036249">
    <property type="entry name" value="Thioredoxin-like_sf"/>
</dbReference>
<dbReference type="RefSeq" id="WP_284244318.1">
    <property type="nucleotide sequence ID" value="NZ_BSST01000001.1"/>
</dbReference>
<comment type="caution">
    <text evidence="3">The sequence shown here is derived from an EMBL/GenBank/DDBJ whole genome shotgun (WGS) entry which is preliminary data.</text>
</comment>
<accession>A0ABQ6GR57</accession>
<protein>
    <submittedName>
        <fullName evidence="3">NrdH-like redox domain-containing protein</fullName>
    </submittedName>
</protein>
<keyword evidence="4" id="KW-1185">Reference proteome</keyword>
<sequence length="154" mass="17925">MQRSIIYWLLLFIAIPGTTAEIYKWLDKDGKVHYSDKQPADFDAKTIDKQALTSKYSSYTQVAIKIAPYQALKYSQTNNLVMYTTSRCGYCAKARKYFAENNIRYKEKNIETSEKYQREFTNFGGTGVPVLFWGKYKMTGFSVARFKKMYAKNS</sequence>
<dbReference type="PANTHER" id="PTHR34386:SF1">
    <property type="entry name" value="GLUTAREDOXIN-LIKE PROTEIN NRDH"/>
    <property type="match status" value="1"/>
</dbReference>
<feature type="domain" description="Glutaredoxin" evidence="1">
    <location>
        <begin position="81"/>
        <end position="133"/>
    </location>
</feature>
<evidence type="ECO:0000313" key="3">
    <source>
        <dbReference type="EMBL" id="GLX78435.1"/>
    </source>
</evidence>
<evidence type="ECO:0000259" key="1">
    <source>
        <dbReference type="Pfam" id="PF00462"/>
    </source>
</evidence>
<dbReference type="Pfam" id="PF00462">
    <property type="entry name" value="Glutaredoxin"/>
    <property type="match status" value="1"/>
</dbReference>
<dbReference type="InterPro" id="IPR002109">
    <property type="entry name" value="Glutaredoxin"/>
</dbReference>
<dbReference type="Proteomes" id="UP001157186">
    <property type="component" value="Unassembled WGS sequence"/>
</dbReference>
<organism evidence="3 4">
    <name type="scientific">Thalassotalea insulae</name>
    <dbReference type="NCBI Taxonomy" id="2056778"/>
    <lineage>
        <taxon>Bacteria</taxon>
        <taxon>Pseudomonadati</taxon>
        <taxon>Pseudomonadota</taxon>
        <taxon>Gammaproteobacteria</taxon>
        <taxon>Alteromonadales</taxon>
        <taxon>Colwelliaceae</taxon>
        <taxon>Thalassotalea</taxon>
    </lineage>
</organism>
<dbReference type="InterPro" id="IPR051548">
    <property type="entry name" value="Grx-like_ET"/>
</dbReference>
<evidence type="ECO:0000313" key="4">
    <source>
        <dbReference type="Proteomes" id="UP001157186"/>
    </source>
</evidence>
<dbReference type="Gene3D" id="3.40.30.10">
    <property type="entry name" value="Glutaredoxin"/>
    <property type="match status" value="1"/>
</dbReference>
<gene>
    <name evidence="3" type="ORF">tinsulaeT_17750</name>
</gene>